<evidence type="ECO:0000313" key="3">
    <source>
        <dbReference type="Proteomes" id="UP000558475"/>
    </source>
</evidence>
<evidence type="ECO:0000256" key="1">
    <source>
        <dbReference type="SAM" id="Phobius"/>
    </source>
</evidence>
<dbReference type="Pfam" id="PF05656">
    <property type="entry name" value="DUF805"/>
    <property type="match status" value="1"/>
</dbReference>
<gene>
    <name evidence="2" type="ORF">HGG76_20815</name>
</gene>
<accession>A0A7X6FRR1</accession>
<name>A0A7X6FRR1_9HYPH</name>
<reference evidence="2 3" key="1">
    <citation type="submission" date="2020-04" db="EMBL/GenBank/DDBJ databases">
        <title>Whole genome sequencing of clinical and environmental type strains of Ochrobactrum.</title>
        <authorList>
            <person name="Dharne M."/>
        </authorList>
    </citation>
    <scope>NUCLEOTIDE SEQUENCE [LARGE SCALE GENOMIC DNA]</scope>
    <source>
        <strain evidence="2 3">DSM 13340</strain>
    </source>
</reference>
<keyword evidence="1" id="KW-0812">Transmembrane</keyword>
<protein>
    <submittedName>
        <fullName evidence="2">DUF805 domain-containing protein</fullName>
    </submittedName>
</protein>
<feature type="transmembrane region" description="Helical" evidence="1">
    <location>
        <begin position="16"/>
        <end position="39"/>
    </location>
</feature>
<dbReference type="AlphaFoldDB" id="A0A7X6FRR1"/>
<evidence type="ECO:0000313" key="2">
    <source>
        <dbReference type="EMBL" id="NKW10728.1"/>
    </source>
</evidence>
<proteinExistence type="predicted"/>
<comment type="caution">
    <text evidence="2">The sequence shown here is derived from an EMBL/GenBank/DDBJ whole genome shotgun (WGS) entry which is preliminary data.</text>
</comment>
<dbReference type="InterPro" id="IPR008523">
    <property type="entry name" value="DUF805"/>
</dbReference>
<dbReference type="EMBL" id="JAAXZB010000002">
    <property type="protein sequence ID" value="NKW10728.1"/>
    <property type="molecule type" value="Genomic_DNA"/>
</dbReference>
<keyword evidence="1" id="KW-1133">Transmembrane helix</keyword>
<keyword evidence="1" id="KW-0472">Membrane</keyword>
<dbReference type="GO" id="GO:0016020">
    <property type="term" value="C:membrane"/>
    <property type="evidence" value="ECO:0007669"/>
    <property type="project" value="InterPro"/>
</dbReference>
<organism evidence="2 3">
    <name type="scientific">Brucella tritici</name>
    <dbReference type="NCBI Taxonomy" id="94626"/>
    <lineage>
        <taxon>Bacteria</taxon>
        <taxon>Pseudomonadati</taxon>
        <taxon>Pseudomonadota</taxon>
        <taxon>Alphaproteobacteria</taxon>
        <taxon>Hyphomicrobiales</taxon>
        <taxon>Brucellaceae</taxon>
        <taxon>Brucella/Ochrobactrum group</taxon>
        <taxon>Brucella</taxon>
    </lineage>
</organism>
<sequence>MRQYAVFSGRATRSQYWLFSLVLFGMLIIALMMDQVLAIRPLMSLRGNYRLGVFGPPGSVDRCWRSSPA</sequence>
<dbReference type="Proteomes" id="UP000558475">
    <property type="component" value="Unassembled WGS sequence"/>
</dbReference>